<evidence type="ECO:0000256" key="1">
    <source>
        <dbReference type="SAM" id="MobiDB-lite"/>
    </source>
</evidence>
<keyword evidence="4" id="KW-1185">Reference proteome</keyword>
<sequence>MDYLHLAATYMSTVYQVRGTCFGRRTTVFETPKSVEEFAIIKEYYRDDKHRSCPSHFIETVTIPSNDVNNALENNSKKVSNAIYDILEVHRNVAMKRGVLHRDMSLHNILMYPEHREIQGKCIMENPPKFIDDLLGVASKNSAQADHSRCLMIDLDNAAKLLNSEQSQIDNDELTCRIGTPVYIARSVSAGAIWNRQQDALSFSPMPELFEKAAQIYFKFYPERRQYDDNIPGWCHGSPAPTDTSTLYKAREWIKFRHRMEHDAESIFWTLISVILRAQPQDVPVEEEPSRDLLKAWNALQDHEIDAMAKSDSRDFTYFCPAGLGGHPPAGNAVTSTSSVRFGQRIFVPIPETISRISTVKRPQPNQGGREEPKRRRSAQEKSKQNIGGGKEARRRRYGQKKSK</sequence>
<dbReference type="PROSITE" id="PS00109">
    <property type="entry name" value="PROTEIN_KINASE_TYR"/>
    <property type="match status" value="1"/>
</dbReference>
<dbReference type="Proteomes" id="UP000092993">
    <property type="component" value="Unassembled WGS sequence"/>
</dbReference>
<reference evidence="3 4" key="1">
    <citation type="submission" date="2016-03" db="EMBL/GenBank/DDBJ databases">
        <title>Whole genome sequencing of Grifola frondosa 9006-11.</title>
        <authorList>
            <person name="Min B."/>
            <person name="Park H."/>
            <person name="Kim J.-G."/>
            <person name="Cho H."/>
            <person name="Oh Y.-L."/>
            <person name="Kong W.-S."/>
            <person name="Choi I.-G."/>
        </authorList>
    </citation>
    <scope>NUCLEOTIDE SEQUENCE [LARGE SCALE GENOMIC DNA]</scope>
    <source>
        <strain evidence="3 4">9006-11</strain>
    </source>
</reference>
<comment type="caution">
    <text evidence="3">The sequence shown here is derived from an EMBL/GenBank/DDBJ whole genome shotgun (WGS) entry which is preliminary data.</text>
</comment>
<evidence type="ECO:0000259" key="2">
    <source>
        <dbReference type="Pfam" id="PF17667"/>
    </source>
</evidence>
<feature type="region of interest" description="Disordered" evidence="1">
    <location>
        <begin position="358"/>
        <end position="404"/>
    </location>
</feature>
<dbReference type="AlphaFoldDB" id="A0A1C7MGY0"/>
<accession>A0A1C7MGY0</accession>
<proteinExistence type="predicted"/>
<dbReference type="InterPro" id="IPR011009">
    <property type="entry name" value="Kinase-like_dom_sf"/>
</dbReference>
<name>A0A1C7MGY0_GRIFR</name>
<evidence type="ECO:0000313" key="4">
    <source>
        <dbReference type="Proteomes" id="UP000092993"/>
    </source>
</evidence>
<dbReference type="Gene3D" id="1.10.510.10">
    <property type="entry name" value="Transferase(Phosphotransferase) domain 1"/>
    <property type="match status" value="1"/>
</dbReference>
<dbReference type="InterPro" id="IPR008266">
    <property type="entry name" value="Tyr_kinase_AS"/>
</dbReference>
<feature type="compositionally biased region" description="Basic residues" evidence="1">
    <location>
        <begin position="393"/>
        <end position="404"/>
    </location>
</feature>
<feature type="domain" description="Fungal-type protein kinase" evidence="2">
    <location>
        <begin position="77"/>
        <end position="274"/>
    </location>
</feature>
<protein>
    <recommendedName>
        <fullName evidence="2">Fungal-type protein kinase domain-containing protein</fullName>
    </recommendedName>
</protein>
<dbReference type="Pfam" id="PF17667">
    <property type="entry name" value="Pkinase_fungal"/>
    <property type="match status" value="1"/>
</dbReference>
<evidence type="ECO:0000313" key="3">
    <source>
        <dbReference type="EMBL" id="OBZ76171.1"/>
    </source>
</evidence>
<dbReference type="OrthoDB" id="5569250at2759"/>
<organism evidence="3 4">
    <name type="scientific">Grifola frondosa</name>
    <name type="common">Maitake</name>
    <name type="synonym">Polyporus frondosus</name>
    <dbReference type="NCBI Taxonomy" id="5627"/>
    <lineage>
        <taxon>Eukaryota</taxon>
        <taxon>Fungi</taxon>
        <taxon>Dikarya</taxon>
        <taxon>Basidiomycota</taxon>
        <taxon>Agaricomycotina</taxon>
        <taxon>Agaricomycetes</taxon>
        <taxon>Polyporales</taxon>
        <taxon>Grifolaceae</taxon>
        <taxon>Grifola</taxon>
    </lineage>
</organism>
<feature type="compositionally biased region" description="Basic and acidic residues" evidence="1">
    <location>
        <begin position="369"/>
        <end position="384"/>
    </location>
</feature>
<dbReference type="EMBL" id="LUGG01000003">
    <property type="protein sequence ID" value="OBZ76171.1"/>
    <property type="molecule type" value="Genomic_DNA"/>
</dbReference>
<dbReference type="SUPFAM" id="SSF56112">
    <property type="entry name" value="Protein kinase-like (PK-like)"/>
    <property type="match status" value="1"/>
</dbReference>
<dbReference type="InterPro" id="IPR040976">
    <property type="entry name" value="Pkinase_fungal"/>
</dbReference>
<gene>
    <name evidence="3" type="ORF">A0H81_03216</name>
</gene>
<dbReference type="GO" id="GO:0004672">
    <property type="term" value="F:protein kinase activity"/>
    <property type="evidence" value="ECO:0007669"/>
    <property type="project" value="InterPro"/>
</dbReference>